<evidence type="ECO:0000313" key="3">
    <source>
        <dbReference type="Proteomes" id="UP001159363"/>
    </source>
</evidence>
<proteinExistence type="predicted"/>
<keyword evidence="3" id="KW-1185">Reference proteome</keyword>
<feature type="compositionally biased region" description="Basic and acidic residues" evidence="1">
    <location>
        <begin position="1"/>
        <end position="11"/>
    </location>
</feature>
<dbReference type="Proteomes" id="UP001159363">
    <property type="component" value="Chromosome 1"/>
</dbReference>
<dbReference type="EMBL" id="JARBHB010000001">
    <property type="protein sequence ID" value="KAJ8894981.1"/>
    <property type="molecule type" value="Genomic_DNA"/>
</dbReference>
<sequence>MKGRGKREIPRENPPTNGIVRHDSHLRKSVRIGSAWRAIIPRSRHMNRAETVNLPSLRITPPCELVRPRANGGGVIRILTLAASITRTFGRPARQTPRNPPVEFRISPARPQRLSREQLWQGFSRLKRTRVTVRKACQSRRGLGGNPGVRHWVTVPAVASFSVLVTEDSCSNQLKSLHPKHLRPDKLWAYLRWPNSLHTFVVREAGTSLAQSTREIASQKQRMTQDTTAVVNWSDYSIPTKANRLRIPAHPRSIASYSSKQKESSATELINALRRRNVVLVPFMLAHPLFDWLRDALGTDGIFRLDCRLAGKHHYNGRQWQWHKINALTLRRRCRMGEADRDKESNDEVNQATFLNHLSRKQNSLSIKDYKITLRPLWLRIVRRRMCRVYIASRAPYRERFIMQMWASKSVLRMTAGLERTFHFALLPPLHNGHSSSPPPSRLKTSLPPLSGAVKRGKHSRSQRNKAPPEIRPRTASGEGTERVNVQKRRSPAARSMLERPGWSRKLSKHRKVLTNTEAKRSLEPLNPPTHAREMASVASKNVGTPPSDQGLLTYAPTDRTANREPFAVRSSIQSDTKPVSRASCRRSQNEYDAIKGTASLFLDFTRRVSSPLVRSHHRHLVRRRLAVFRRSSSSSPMSLVALDFARLPHSAKDFYQSTAGSWTAAIFIGSPQNILALPLNSSVSPAEARRRVCDASQFATVNHNPGCRASDGAASGSAWGWGGSRLVTQHGAGPRMEIAYS</sequence>
<evidence type="ECO:0000256" key="1">
    <source>
        <dbReference type="SAM" id="MobiDB-lite"/>
    </source>
</evidence>
<accession>A0ABQ9IF46</accession>
<organism evidence="2 3">
    <name type="scientific">Dryococelus australis</name>
    <dbReference type="NCBI Taxonomy" id="614101"/>
    <lineage>
        <taxon>Eukaryota</taxon>
        <taxon>Metazoa</taxon>
        <taxon>Ecdysozoa</taxon>
        <taxon>Arthropoda</taxon>
        <taxon>Hexapoda</taxon>
        <taxon>Insecta</taxon>
        <taxon>Pterygota</taxon>
        <taxon>Neoptera</taxon>
        <taxon>Polyneoptera</taxon>
        <taxon>Phasmatodea</taxon>
        <taxon>Verophasmatodea</taxon>
        <taxon>Anareolatae</taxon>
        <taxon>Phasmatidae</taxon>
        <taxon>Eurycanthinae</taxon>
        <taxon>Dryococelus</taxon>
    </lineage>
</organism>
<feature type="region of interest" description="Disordered" evidence="1">
    <location>
        <begin position="432"/>
        <end position="563"/>
    </location>
</feature>
<gene>
    <name evidence="2" type="ORF">PR048_000289</name>
</gene>
<feature type="compositionally biased region" description="Basic residues" evidence="1">
    <location>
        <begin position="455"/>
        <end position="464"/>
    </location>
</feature>
<evidence type="ECO:0000313" key="2">
    <source>
        <dbReference type="EMBL" id="KAJ8894981.1"/>
    </source>
</evidence>
<reference evidence="2 3" key="1">
    <citation type="submission" date="2023-02" db="EMBL/GenBank/DDBJ databases">
        <title>LHISI_Scaffold_Assembly.</title>
        <authorList>
            <person name="Stuart O.P."/>
            <person name="Cleave R."/>
            <person name="Magrath M.J.L."/>
            <person name="Mikheyev A.S."/>
        </authorList>
    </citation>
    <scope>NUCLEOTIDE SEQUENCE [LARGE SCALE GENOMIC DNA]</scope>
    <source>
        <strain evidence="2">Daus_M_001</strain>
        <tissue evidence="2">Leg muscle</tissue>
    </source>
</reference>
<name>A0ABQ9IF46_9NEOP</name>
<comment type="caution">
    <text evidence="2">The sequence shown here is derived from an EMBL/GenBank/DDBJ whole genome shotgun (WGS) entry which is preliminary data.</text>
</comment>
<feature type="compositionally biased region" description="Polar residues" evidence="1">
    <location>
        <begin position="539"/>
        <end position="548"/>
    </location>
</feature>
<protein>
    <submittedName>
        <fullName evidence="2">Uncharacterized protein</fullName>
    </submittedName>
</protein>
<feature type="region of interest" description="Disordered" evidence="1">
    <location>
        <begin position="1"/>
        <end position="21"/>
    </location>
</feature>